<accession>C7M297</accession>
<dbReference type="InterPro" id="IPR015424">
    <property type="entry name" value="PyrdxlP-dep_Trfase"/>
</dbReference>
<dbReference type="Pfam" id="PF00202">
    <property type="entry name" value="Aminotran_3"/>
    <property type="match status" value="1"/>
</dbReference>
<reference evidence="4 5" key="1">
    <citation type="journal article" date="2009" name="Stand. Genomic Sci.">
        <title>Complete genome sequence of Acidimicrobium ferrooxidans type strain (ICP).</title>
        <authorList>
            <person name="Clum A."/>
            <person name="Nolan M."/>
            <person name="Lang E."/>
            <person name="Glavina Del Rio T."/>
            <person name="Tice H."/>
            <person name="Copeland A."/>
            <person name="Cheng J.F."/>
            <person name="Lucas S."/>
            <person name="Chen F."/>
            <person name="Bruce D."/>
            <person name="Goodwin L."/>
            <person name="Pitluck S."/>
            <person name="Ivanova N."/>
            <person name="Mavrommatis K."/>
            <person name="Mikhailova N."/>
            <person name="Pati A."/>
            <person name="Chen A."/>
            <person name="Palaniappan K."/>
            <person name="Goker M."/>
            <person name="Spring S."/>
            <person name="Land M."/>
            <person name="Hauser L."/>
            <person name="Chang Y.J."/>
            <person name="Jeffries C.C."/>
            <person name="Chain P."/>
            <person name="Bristow J."/>
            <person name="Eisen J.A."/>
            <person name="Markowitz V."/>
            <person name="Hugenholtz P."/>
            <person name="Kyrpides N.C."/>
            <person name="Klenk H.P."/>
            <person name="Lapidus A."/>
        </authorList>
    </citation>
    <scope>NUCLEOTIDE SEQUENCE [LARGE SCALE GENOMIC DNA]</scope>
    <source>
        <strain evidence="5">DSM 10331 / JCM 15462 / NBRC 103882 / ICP</strain>
    </source>
</reference>
<sequence length="451" mass="48083">MTLVDRDRLGALLADEAERFRASHPVSAQLASRRGEHLVGGVPMTWMRRWATPFAITVERAKGSELVDVDGHRYLDVCLGDTGAMAGHSPEPTARAIRARLESGGLTTMLPTDDAEVVADELTRRFGVERWQFTLSATDANRFMLRTARQLTKRPLVVVMDWCYHGTVDESFVVLDGALTRSRPGNVGPAVDPATTTRAVPFNDLGALEAALADRQVAAVLTEPALTNIGIVLPDEGYLEGLVELAHHYGSLVVLDETHTISAGPGGLTGKLGLRPDGVTIGKAIGGGVPIGAWGLRAELADAIVADRDADLEDTGGIGGTLAGNALSLAAARATLTEVLTERAFDEMGAVSHELVRRERALLADHGFDWSVVELGARSEVRFVSPPPRTGADSARAADVDLDRYLHLALANREVLLTPFHAMTLVAPTTTLAHVETYLDALADALAPLAR</sequence>
<comment type="cofactor">
    <cofactor evidence="1">
        <name>pyridoxal 5'-phosphate</name>
        <dbReference type="ChEBI" id="CHEBI:597326"/>
    </cofactor>
</comment>
<dbReference type="Gene3D" id="3.90.1150.10">
    <property type="entry name" value="Aspartate Aminotransferase, domain 1"/>
    <property type="match status" value="1"/>
</dbReference>
<dbReference type="PANTHER" id="PTHR43713:SF3">
    <property type="entry name" value="GLUTAMATE-1-SEMIALDEHYDE 2,1-AMINOMUTASE 1, CHLOROPLASTIC-RELATED"/>
    <property type="match status" value="1"/>
</dbReference>
<dbReference type="AlphaFoldDB" id="C7M297"/>
<dbReference type="Gene3D" id="3.40.640.10">
    <property type="entry name" value="Type I PLP-dependent aspartate aminotransferase-like (Major domain)"/>
    <property type="match status" value="1"/>
</dbReference>
<dbReference type="KEGG" id="afo:Afer_1983"/>
<name>C7M297_ACIFD</name>
<keyword evidence="4" id="KW-0032">Aminotransferase</keyword>
<dbReference type="GO" id="GO:0008483">
    <property type="term" value="F:transaminase activity"/>
    <property type="evidence" value="ECO:0007669"/>
    <property type="project" value="UniProtKB-KW"/>
</dbReference>
<evidence type="ECO:0000313" key="4">
    <source>
        <dbReference type="EMBL" id="ACU54886.1"/>
    </source>
</evidence>
<keyword evidence="5" id="KW-1185">Reference proteome</keyword>
<dbReference type="InterPro" id="IPR015421">
    <property type="entry name" value="PyrdxlP-dep_Trfase_major"/>
</dbReference>
<protein>
    <submittedName>
        <fullName evidence="4">Aminotransferase class-III</fullName>
    </submittedName>
</protein>
<evidence type="ECO:0000256" key="2">
    <source>
        <dbReference type="ARBA" id="ARBA00022898"/>
    </source>
</evidence>
<evidence type="ECO:0000256" key="1">
    <source>
        <dbReference type="ARBA" id="ARBA00001933"/>
    </source>
</evidence>
<dbReference type="NCBIfam" id="NF005453">
    <property type="entry name" value="PRK07046.1"/>
    <property type="match status" value="1"/>
</dbReference>
<dbReference type="PANTHER" id="PTHR43713">
    <property type="entry name" value="GLUTAMATE-1-SEMIALDEHYDE 2,1-AMINOMUTASE"/>
    <property type="match status" value="1"/>
</dbReference>
<dbReference type="Proteomes" id="UP000000771">
    <property type="component" value="Chromosome"/>
</dbReference>
<dbReference type="InterPro" id="IPR015422">
    <property type="entry name" value="PyrdxlP-dep_Trfase_small"/>
</dbReference>
<proteinExistence type="inferred from homology"/>
<evidence type="ECO:0000313" key="5">
    <source>
        <dbReference type="Proteomes" id="UP000000771"/>
    </source>
</evidence>
<dbReference type="RefSeq" id="WP_015799362.1">
    <property type="nucleotide sequence ID" value="NC_013124.1"/>
</dbReference>
<dbReference type="SUPFAM" id="SSF53383">
    <property type="entry name" value="PLP-dependent transferases"/>
    <property type="match status" value="1"/>
</dbReference>
<evidence type="ECO:0000256" key="3">
    <source>
        <dbReference type="RuleBase" id="RU003560"/>
    </source>
</evidence>
<dbReference type="EMBL" id="CP001631">
    <property type="protein sequence ID" value="ACU54886.1"/>
    <property type="molecule type" value="Genomic_DNA"/>
</dbReference>
<dbReference type="InterPro" id="IPR005814">
    <property type="entry name" value="Aminotrans_3"/>
</dbReference>
<gene>
    <name evidence="4" type="ordered locus">Afer_1983</name>
</gene>
<dbReference type="eggNOG" id="COG0001">
    <property type="taxonomic scope" value="Bacteria"/>
</dbReference>
<keyword evidence="2 3" id="KW-0663">Pyridoxal phosphate</keyword>
<dbReference type="STRING" id="525909.Afer_1983"/>
<comment type="similarity">
    <text evidence="3">Belongs to the class-III pyridoxal-phosphate-dependent aminotransferase family.</text>
</comment>
<dbReference type="GO" id="GO:0030170">
    <property type="term" value="F:pyridoxal phosphate binding"/>
    <property type="evidence" value="ECO:0007669"/>
    <property type="project" value="InterPro"/>
</dbReference>
<dbReference type="OrthoDB" id="9801052at2"/>
<keyword evidence="4" id="KW-0808">Transferase</keyword>
<organism evidence="4 5">
    <name type="scientific">Acidimicrobium ferrooxidans (strain DSM 10331 / JCM 15462 / NBRC 103882 / ICP)</name>
    <dbReference type="NCBI Taxonomy" id="525909"/>
    <lineage>
        <taxon>Bacteria</taxon>
        <taxon>Bacillati</taxon>
        <taxon>Actinomycetota</taxon>
        <taxon>Acidimicrobiia</taxon>
        <taxon>Acidimicrobiales</taxon>
        <taxon>Acidimicrobiaceae</taxon>
        <taxon>Acidimicrobium</taxon>
    </lineage>
</organism>
<dbReference type="HOGENOM" id="CLU_016922_1_0_11"/>